<gene>
    <name evidence="1" type="ORF">FPL22_08625</name>
</gene>
<dbReference type="RefSeq" id="WP_144229788.1">
    <property type="nucleotide sequence ID" value="NZ_CBCRVV010000007.1"/>
</dbReference>
<name>A0A556QRS5_9BACT</name>
<dbReference type="AlphaFoldDB" id="A0A556QRS5"/>
<dbReference type="GO" id="GO:0016788">
    <property type="term" value="F:hydrolase activity, acting on ester bonds"/>
    <property type="evidence" value="ECO:0007669"/>
    <property type="project" value="UniProtKB-ARBA"/>
</dbReference>
<dbReference type="Proteomes" id="UP000315648">
    <property type="component" value="Unassembled WGS sequence"/>
</dbReference>
<comment type="caution">
    <text evidence="1">The sequence shown here is derived from an EMBL/GenBank/DDBJ whole genome shotgun (WGS) entry which is preliminary data.</text>
</comment>
<sequence>MHPLRPVRLLAISAFLFTACLQAQNILFVGNSFTFVPSPLDIGTVTDLNAGKPGGVPAIFEVLAVAGGKTPTVSMETVGGKTLQFHYETKRELIDKAWDIVILQDYSTGPIPEANGGTKSFDSFRAHVPKLKELFTAQNPKVKIWLYETWARPDVVMKGRFATIEDMQAGLRSAYSAAAKDNALQGWVPVGDTFLAAVKQGLADNPATPDSEGPLKIWGKDNYHQSAIGAYISALLFYGRIYDADPRDLPSDNAAAVRIKLSTEDSKKLQALAWEQLQLVKQP</sequence>
<dbReference type="Gene3D" id="3.40.50.1110">
    <property type="entry name" value="SGNH hydrolase"/>
    <property type="match status" value="1"/>
</dbReference>
<organism evidence="1 2">
    <name type="scientific">Rariglobus hedericola</name>
    <dbReference type="NCBI Taxonomy" id="2597822"/>
    <lineage>
        <taxon>Bacteria</taxon>
        <taxon>Pseudomonadati</taxon>
        <taxon>Verrucomicrobiota</taxon>
        <taxon>Opitutia</taxon>
        <taxon>Opitutales</taxon>
        <taxon>Opitutaceae</taxon>
        <taxon>Rariglobus</taxon>
    </lineage>
</organism>
<dbReference type="OrthoDB" id="7443339at2"/>
<reference evidence="1 2" key="1">
    <citation type="submission" date="2019-07" db="EMBL/GenBank/DDBJ databases">
        <title>Description of 53C-WASEF.</title>
        <authorList>
            <person name="Pitt A."/>
            <person name="Hahn M.W."/>
        </authorList>
    </citation>
    <scope>NUCLEOTIDE SEQUENCE [LARGE SCALE GENOMIC DNA]</scope>
    <source>
        <strain evidence="1 2">53C-WASEF</strain>
    </source>
</reference>
<dbReference type="SUPFAM" id="SSF52266">
    <property type="entry name" value="SGNH hydrolase"/>
    <property type="match status" value="1"/>
</dbReference>
<evidence type="ECO:0000313" key="1">
    <source>
        <dbReference type="EMBL" id="TSJ79338.1"/>
    </source>
</evidence>
<dbReference type="EMBL" id="VMBG01000001">
    <property type="protein sequence ID" value="TSJ79338.1"/>
    <property type="molecule type" value="Genomic_DNA"/>
</dbReference>
<dbReference type="PROSITE" id="PS51257">
    <property type="entry name" value="PROKAR_LIPOPROTEIN"/>
    <property type="match status" value="1"/>
</dbReference>
<keyword evidence="2" id="KW-1185">Reference proteome</keyword>
<protein>
    <submittedName>
        <fullName evidence="1">PEP-CTERM sorting domain-containing protein</fullName>
    </submittedName>
</protein>
<accession>A0A556QRS5</accession>
<proteinExistence type="predicted"/>
<dbReference type="InterPro" id="IPR036514">
    <property type="entry name" value="SGNH_hydro_sf"/>
</dbReference>
<evidence type="ECO:0000313" key="2">
    <source>
        <dbReference type="Proteomes" id="UP000315648"/>
    </source>
</evidence>